<gene>
    <name evidence="8" type="ORF">AMET1_0222</name>
</gene>
<feature type="domain" description="Radical SAM core" evidence="7">
    <location>
        <begin position="70"/>
        <end position="290"/>
    </location>
</feature>
<dbReference type="PANTHER" id="PTHR43726">
    <property type="entry name" value="3-METHYLORNITHINE SYNTHASE"/>
    <property type="match status" value="1"/>
</dbReference>
<protein>
    <submittedName>
        <fullName evidence="8">(2R3R)-3-methylornithine synthase involved in pyrrolysine biosynthesis PylB</fullName>
    </submittedName>
</protein>
<feature type="non-terminal residue" evidence="8">
    <location>
        <position position="355"/>
    </location>
</feature>
<comment type="cofactor">
    <cofactor evidence="5">
        <name>[4Fe-4S] cluster</name>
        <dbReference type="ChEBI" id="CHEBI:49883"/>
    </cofactor>
    <text evidence="5">Binds 1 [4Fe-4S] cluster. The cluster is coordinated with 3 cysteines and an exchangeable S-adenosyl-L-methionine.</text>
</comment>
<feature type="binding site" evidence="6">
    <location>
        <position position="184"/>
    </location>
    <ligand>
        <name>S-adenosyl-L-methionine</name>
        <dbReference type="ChEBI" id="CHEBI:59789"/>
    </ligand>
</feature>
<organism evidence="8 9">
    <name type="scientific">Methanonatronarchaeum thermophilum</name>
    <dbReference type="NCBI Taxonomy" id="1927129"/>
    <lineage>
        <taxon>Archaea</taxon>
        <taxon>Methanobacteriati</taxon>
        <taxon>Methanobacteriota</taxon>
        <taxon>Methanonatronarchaeia</taxon>
        <taxon>Methanonatronarchaeales</taxon>
        <taxon>Methanonatronarchaeaceae</taxon>
        <taxon>Methanonatronarchaeum</taxon>
    </lineage>
</organism>
<name>A0A1Y3GE79_9EURY</name>
<evidence type="ECO:0000313" key="8">
    <source>
        <dbReference type="EMBL" id="OUJ19550.1"/>
    </source>
</evidence>
<evidence type="ECO:0000259" key="7">
    <source>
        <dbReference type="PROSITE" id="PS51918"/>
    </source>
</evidence>
<dbReference type="PANTHER" id="PTHR43726:SF1">
    <property type="entry name" value="BIOTIN SYNTHASE"/>
    <property type="match status" value="1"/>
</dbReference>
<keyword evidence="1 5" id="KW-0949">S-adenosyl-L-methionine</keyword>
<dbReference type="GO" id="GO:0016740">
    <property type="term" value="F:transferase activity"/>
    <property type="evidence" value="ECO:0007669"/>
    <property type="project" value="TreeGrafter"/>
</dbReference>
<keyword evidence="3 5" id="KW-0408">Iron</keyword>
<dbReference type="InterPro" id="IPR023891">
    <property type="entry name" value="Pyrrolys_PylB"/>
</dbReference>
<reference evidence="8 9" key="1">
    <citation type="submission" date="2016-12" db="EMBL/GenBank/DDBJ databases">
        <title>Discovery of methanogenic haloarchaea.</title>
        <authorList>
            <person name="Sorokin D.Y."/>
            <person name="Makarova K.S."/>
            <person name="Abbas B."/>
            <person name="Ferrer M."/>
            <person name="Golyshin P.N."/>
        </authorList>
    </citation>
    <scope>NUCLEOTIDE SEQUENCE [LARGE SCALE GENOMIC DNA]</scope>
    <source>
        <strain evidence="8">AMET1</strain>
    </source>
</reference>
<evidence type="ECO:0000256" key="2">
    <source>
        <dbReference type="ARBA" id="ARBA00022723"/>
    </source>
</evidence>
<evidence type="ECO:0000313" key="9">
    <source>
        <dbReference type="Proteomes" id="UP000195137"/>
    </source>
</evidence>
<dbReference type="InterPro" id="IPR007197">
    <property type="entry name" value="rSAM"/>
</dbReference>
<dbReference type="InterPro" id="IPR058240">
    <property type="entry name" value="rSAM_sf"/>
</dbReference>
<dbReference type="NCBIfam" id="TIGR03910">
    <property type="entry name" value="pyrrolys_PylB"/>
    <property type="match status" value="1"/>
</dbReference>
<evidence type="ECO:0000256" key="1">
    <source>
        <dbReference type="ARBA" id="ARBA00022691"/>
    </source>
</evidence>
<dbReference type="SUPFAM" id="SSF102114">
    <property type="entry name" value="Radical SAM enzymes"/>
    <property type="match status" value="1"/>
</dbReference>
<dbReference type="Pfam" id="PF04055">
    <property type="entry name" value="Radical_SAM"/>
    <property type="match status" value="1"/>
</dbReference>
<dbReference type="Proteomes" id="UP000195137">
    <property type="component" value="Unassembled WGS sequence"/>
</dbReference>
<comment type="caution">
    <text evidence="8">The sequence shown here is derived from an EMBL/GenBank/DDBJ whole genome shotgun (WGS) entry which is preliminary data.</text>
</comment>
<feature type="binding site" evidence="6">
    <location>
        <position position="90"/>
    </location>
    <ligand>
        <name>S-adenosyl-L-methionine</name>
        <dbReference type="ChEBI" id="CHEBI:59789"/>
    </ligand>
</feature>
<feature type="binding site" evidence="6">
    <location>
        <position position="182"/>
    </location>
    <ligand>
        <name>S-adenosyl-L-methionine</name>
        <dbReference type="ChEBI" id="CHEBI:59789"/>
    </ligand>
</feature>
<dbReference type="InterPro" id="IPR013785">
    <property type="entry name" value="Aldolase_TIM"/>
</dbReference>
<evidence type="ECO:0000256" key="4">
    <source>
        <dbReference type="ARBA" id="ARBA00023014"/>
    </source>
</evidence>
<dbReference type="InterPro" id="IPR006638">
    <property type="entry name" value="Elp3/MiaA/NifB-like_rSAM"/>
</dbReference>
<dbReference type="EMBL" id="MRZU01000002">
    <property type="protein sequence ID" value="OUJ19550.1"/>
    <property type="molecule type" value="Genomic_DNA"/>
</dbReference>
<feature type="binding site" evidence="6">
    <location>
        <position position="288"/>
    </location>
    <ligand>
        <name>(3R)-3-methyl-D-ornithine</name>
        <dbReference type="ChEBI" id="CHEBI:64642"/>
    </ligand>
</feature>
<dbReference type="PIRSF" id="PIRSF004762">
    <property type="entry name" value="CHP00423"/>
    <property type="match status" value="1"/>
</dbReference>
<keyword evidence="5" id="KW-0004">4Fe-4S</keyword>
<feature type="binding site" evidence="6">
    <location>
        <position position="195"/>
    </location>
    <ligand>
        <name>S-adenosyl-L-methionine</name>
        <dbReference type="ChEBI" id="CHEBI:59789"/>
    </ligand>
</feature>
<dbReference type="SFLD" id="SFLDG01060">
    <property type="entry name" value="BATS_domain_containing"/>
    <property type="match status" value="1"/>
</dbReference>
<keyword evidence="4 5" id="KW-0411">Iron-sulfur</keyword>
<keyword evidence="2" id="KW-0479">Metal-binding</keyword>
<evidence type="ECO:0000256" key="5">
    <source>
        <dbReference type="PIRSR" id="PIRSR004762-1"/>
    </source>
</evidence>
<feature type="binding site" evidence="6">
    <location>
        <position position="310"/>
    </location>
    <ligand>
        <name>(3R)-3-methyl-D-ornithine</name>
        <dbReference type="ChEBI" id="CHEBI:64642"/>
    </ligand>
</feature>
<feature type="binding site" evidence="6">
    <location>
        <position position="159"/>
    </location>
    <ligand>
        <name>(3R)-3-methyl-D-ornithine</name>
        <dbReference type="ChEBI" id="CHEBI:64642"/>
    </ligand>
</feature>
<dbReference type="SFLD" id="SFLDG01280">
    <property type="entry name" value="HydE/PylB-like"/>
    <property type="match status" value="1"/>
</dbReference>
<dbReference type="GO" id="GO:0051539">
    <property type="term" value="F:4 iron, 4 sulfur cluster binding"/>
    <property type="evidence" value="ECO:0007669"/>
    <property type="project" value="UniProtKB-KW"/>
</dbReference>
<dbReference type="SFLD" id="SFLDS00029">
    <property type="entry name" value="Radical_SAM"/>
    <property type="match status" value="1"/>
</dbReference>
<dbReference type="GO" id="GO:0046872">
    <property type="term" value="F:metal ion binding"/>
    <property type="evidence" value="ECO:0007669"/>
    <property type="project" value="UniProtKB-KW"/>
</dbReference>
<feature type="binding site" evidence="5">
    <location>
        <position position="91"/>
    </location>
    <ligand>
        <name>[4Fe-4S] cluster</name>
        <dbReference type="ChEBI" id="CHEBI:49883"/>
        <note>4Fe-4S-S-AdoMet</note>
    </ligand>
</feature>
<feature type="binding site" evidence="6">
    <location>
        <position position="248"/>
    </location>
    <ligand>
        <name>(3R)-3-methyl-D-ornithine</name>
        <dbReference type="ChEBI" id="CHEBI:64642"/>
    </ligand>
</feature>
<dbReference type="Gene3D" id="3.20.20.70">
    <property type="entry name" value="Aldolase class I"/>
    <property type="match status" value="1"/>
</dbReference>
<feature type="binding site" evidence="6">
    <location>
        <position position="126"/>
    </location>
    <ligand>
        <name>(3R)-3-methyl-D-ornithine</name>
        <dbReference type="ChEBI" id="CHEBI:64642"/>
    </ligand>
</feature>
<accession>A0A1Y3GE79</accession>
<feature type="binding site" evidence="6">
    <location>
        <position position="309"/>
    </location>
    <ligand>
        <name>(3R)-3-methyl-D-ornithine</name>
        <dbReference type="ChEBI" id="CHEBI:64642"/>
    </ligand>
</feature>
<dbReference type="CDD" id="cd01335">
    <property type="entry name" value="Radical_SAM"/>
    <property type="match status" value="1"/>
</dbReference>
<proteinExistence type="predicted"/>
<evidence type="ECO:0000256" key="6">
    <source>
        <dbReference type="PIRSR" id="PIRSR004762-2"/>
    </source>
</evidence>
<feature type="binding site" evidence="5">
    <location>
        <position position="84"/>
    </location>
    <ligand>
        <name>[4Fe-4S] cluster</name>
        <dbReference type="ChEBI" id="CHEBI:49883"/>
        <note>4Fe-4S-S-AdoMet</note>
    </ligand>
</feature>
<dbReference type="PROSITE" id="PS51918">
    <property type="entry name" value="RADICAL_SAM"/>
    <property type="match status" value="1"/>
</dbReference>
<dbReference type="AlphaFoldDB" id="A0A1Y3GE79"/>
<dbReference type="SMART" id="SM00729">
    <property type="entry name" value="Elp3"/>
    <property type="match status" value="1"/>
</dbReference>
<dbReference type="InterPro" id="IPR034422">
    <property type="entry name" value="HydE/PylB-like"/>
</dbReference>
<evidence type="ECO:0000256" key="3">
    <source>
        <dbReference type="ARBA" id="ARBA00023004"/>
    </source>
</evidence>
<sequence>MVIAISIRTGLGLTSNRYVEEIEFETAFNNTLNKQYNTEDLIRLLNPQNNDEKQLLFQKAREIRDKNFKNGIYLYGFVYFSTNCRNNCRFCYYRCDNKHPERYRKTRNEIIKISNKYVEEGVHLLDLTSGEDPYYHDNFNRYTELLQEINKLDTPIMISPGVLTQKQLKEAKEAGADWYALYQETHSKPLYKKLRPNQPYQKRYNARKNANKNGFLTEDGMLLGIGENLDDIAKTIKKMSKQPTNQVRCMKYVKQKGIPIPHQKTPTEYSTVIAVLRLTNPQKLIPASLDINGLKGIEKPLEAGANVVTSLVISDLGLKGVAQHEYGIDSGERSPKQVKKYLKQKGYKINNKNNL</sequence>
<feature type="binding site" evidence="6">
    <location>
        <position position="203"/>
    </location>
    <ligand>
        <name>S-adenosyl-L-methionine</name>
        <dbReference type="ChEBI" id="CHEBI:59789"/>
    </ligand>
</feature>
<keyword evidence="9" id="KW-1185">Reference proteome</keyword>
<feature type="binding site" evidence="5">
    <location>
        <position position="88"/>
    </location>
    <ligand>
        <name>[4Fe-4S] cluster</name>
        <dbReference type="ChEBI" id="CHEBI:49883"/>
        <note>4Fe-4S-S-AdoMet</note>
    </ligand>
</feature>
<dbReference type="SFLD" id="SFLDF00349">
    <property type="entry name" value="3-methylornithine_synthase_(Py"/>
    <property type="match status" value="1"/>
</dbReference>
<dbReference type="GO" id="GO:0071524">
    <property type="term" value="P:pyrrolysine biosynthetic process"/>
    <property type="evidence" value="ECO:0007669"/>
    <property type="project" value="InterPro"/>
</dbReference>